<feature type="region of interest" description="Disordered" evidence="1">
    <location>
        <begin position="254"/>
        <end position="401"/>
    </location>
</feature>
<dbReference type="AlphaFoldDB" id="A0A8H4RBY9"/>
<protein>
    <recommendedName>
        <fullName evidence="2">WLM domain-containing protein</fullName>
    </recommendedName>
</protein>
<proteinExistence type="predicted"/>
<comment type="caution">
    <text evidence="3">The sequence shown here is derived from an EMBL/GenBank/DDBJ whole genome shotgun (WGS) entry which is preliminary data.</text>
</comment>
<dbReference type="Proteomes" id="UP000566819">
    <property type="component" value="Unassembled WGS sequence"/>
</dbReference>
<feature type="compositionally biased region" description="Low complexity" evidence="1">
    <location>
        <begin position="367"/>
        <end position="376"/>
    </location>
</feature>
<feature type="compositionally biased region" description="Acidic residues" evidence="1">
    <location>
        <begin position="260"/>
        <end position="273"/>
    </location>
</feature>
<evidence type="ECO:0000256" key="1">
    <source>
        <dbReference type="SAM" id="MobiDB-lite"/>
    </source>
</evidence>
<dbReference type="GO" id="GO:0006281">
    <property type="term" value="P:DNA repair"/>
    <property type="evidence" value="ECO:0007669"/>
    <property type="project" value="TreeGrafter"/>
</dbReference>
<evidence type="ECO:0000259" key="2">
    <source>
        <dbReference type="PROSITE" id="PS51397"/>
    </source>
</evidence>
<feature type="compositionally biased region" description="Basic and acidic residues" evidence="1">
    <location>
        <begin position="312"/>
        <end position="321"/>
    </location>
</feature>
<accession>A0A8H4RBY9</accession>
<feature type="domain" description="WLM" evidence="2">
    <location>
        <begin position="10"/>
        <end position="248"/>
    </location>
</feature>
<sequence length="474" mass="53097">MPLGWERINNKRSTPNKNIVFIKPLPSSTEATAKDFLERIAAQCVPIMNNHHIAVVSLEEYEPNLEFWGRNFNNGEVIQLVLRSPSTGRWLPFKFVQMVMMHELAHNKQMNHSAVFWKVRNEFSNEMKELWSRGYTGEGLWGRGVLLENGAFAQEELGEGEILPEHMCGGTFKSRGGRKRKAKPKISYKEQQERRIKKKFGTNGMTLGADEETKVKLEKGKKPAGKPRVAGSARGRELRAAAALARFEVKEEPQFKGEEMVTDSETESEAEDEVYIKPEQDDAVDINGKRLVDRHGHGMVKVCEDEDEDDENAKNELREMQSMKCETPSSSSAKPTPQSKPPPSKPIIPQMSKAAEPQNSELRESNSSRSATSSTAKQQLPPSKDKTTSKPFQPNIKPPMTETPCPICSVLNTPTSLTCSICANVLKPDFVPGSWHCKSEACEDGEYINAGDNIYKTSDQSFHPSKRYDALVAQ</sequence>
<dbReference type="PANTHER" id="PTHR46622:SF1">
    <property type="entry name" value="DNA-DEPENDENT METALLOPROTEASE WSS1"/>
    <property type="match status" value="1"/>
</dbReference>
<reference evidence="3 4" key="1">
    <citation type="submission" date="2020-03" db="EMBL/GenBank/DDBJ databases">
        <title>Draft Genome Sequence of Cudoniella acicularis.</title>
        <authorList>
            <person name="Buettner E."/>
            <person name="Kellner H."/>
        </authorList>
    </citation>
    <scope>NUCLEOTIDE SEQUENCE [LARGE SCALE GENOMIC DNA]</scope>
    <source>
        <strain evidence="3 4">DSM 108380</strain>
    </source>
</reference>
<dbReference type="GO" id="GO:0005634">
    <property type="term" value="C:nucleus"/>
    <property type="evidence" value="ECO:0007669"/>
    <property type="project" value="TreeGrafter"/>
</dbReference>
<dbReference type="EMBL" id="JAAMPI010001293">
    <property type="protein sequence ID" value="KAF4625791.1"/>
    <property type="molecule type" value="Genomic_DNA"/>
</dbReference>
<dbReference type="Gene3D" id="3.30.2010.10">
    <property type="entry name" value="Metalloproteases ('zincins'), catalytic domain"/>
    <property type="match status" value="1"/>
</dbReference>
<dbReference type="InterPro" id="IPR013536">
    <property type="entry name" value="WLM_dom"/>
</dbReference>
<evidence type="ECO:0000313" key="3">
    <source>
        <dbReference type="EMBL" id="KAF4625791.1"/>
    </source>
</evidence>
<organism evidence="3 4">
    <name type="scientific">Cudoniella acicularis</name>
    <dbReference type="NCBI Taxonomy" id="354080"/>
    <lineage>
        <taxon>Eukaryota</taxon>
        <taxon>Fungi</taxon>
        <taxon>Dikarya</taxon>
        <taxon>Ascomycota</taxon>
        <taxon>Pezizomycotina</taxon>
        <taxon>Leotiomycetes</taxon>
        <taxon>Helotiales</taxon>
        <taxon>Tricladiaceae</taxon>
        <taxon>Cudoniella</taxon>
    </lineage>
</organism>
<name>A0A8H4RBY9_9HELO</name>
<feature type="compositionally biased region" description="Basic and acidic residues" evidence="1">
    <location>
        <begin position="287"/>
        <end position="296"/>
    </location>
</feature>
<dbReference type="Pfam" id="PF08325">
    <property type="entry name" value="WLM"/>
    <property type="match status" value="1"/>
</dbReference>
<feature type="compositionally biased region" description="Low complexity" evidence="1">
    <location>
        <begin position="327"/>
        <end position="337"/>
    </location>
</feature>
<dbReference type="PROSITE" id="PS51397">
    <property type="entry name" value="WLM"/>
    <property type="match status" value="1"/>
</dbReference>
<keyword evidence="4" id="KW-1185">Reference proteome</keyword>
<gene>
    <name evidence="3" type="ORF">G7Y89_g12370</name>
</gene>
<evidence type="ECO:0000313" key="4">
    <source>
        <dbReference type="Proteomes" id="UP000566819"/>
    </source>
</evidence>
<dbReference type="OrthoDB" id="447842at2759"/>
<dbReference type="PANTHER" id="PTHR46622">
    <property type="entry name" value="DNA-DEPENDENT METALLOPROTEASE WSS1"/>
    <property type="match status" value="1"/>
</dbReference>
<dbReference type="GO" id="GO:0008237">
    <property type="term" value="F:metallopeptidase activity"/>
    <property type="evidence" value="ECO:0007669"/>
    <property type="project" value="TreeGrafter"/>
</dbReference>
<dbReference type="InterPro" id="IPR053000">
    <property type="entry name" value="WSS1-like_metalloprotease"/>
</dbReference>